<evidence type="ECO:0000256" key="1">
    <source>
        <dbReference type="SAM" id="Phobius"/>
    </source>
</evidence>
<sequence>MSSRANADAAGRRWAALPWPVACWVTVLLLTGIVQILRAQWFDTAVFFAAALFVVVSRWIPARAARRVPQWAILAGAAAAGLVVCLLPRHSVGMIAMIIAVGAGALALTWPGGSAASSRWTRGLRLLGGAWCGLVVAGCLWELAQFVLGQLHPADPSYAFSNLLDPLLDVAPGKVLFIAAWLACGVLLLRRGGGR</sequence>
<reference evidence="3" key="1">
    <citation type="journal article" date="2019" name="Int. J. Syst. Evol. Microbiol.">
        <title>The Global Catalogue of Microorganisms (GCM) 10K type strain sequencing project: providing services to taxonomists for standard genome sequencing and annotation.</title>
        <authorList>
            <consortium name="The Broad Institute Genomics Platform"/>
            <consortium name="The Broad Institute Genome Sequencing Center for Infectious Disease"/>
            <person name="Wu L."/>
            <person name="Ma J."/>
        </authorList>
    </citation>
    <scope>NUCLEOTIDE SEQUENCE [LARGE SCALE GENOMIC DNA]</scope>
    <source>
        <strain evidence="3">JCM 17839</strain>
    </source>
</reference>
<dbReference type="EMBL" id="BAABGP010000003">
    <property type="protein sequence ID" value="GAA4479198.1"/>
    <property type="molecule type" value="Genomic_DNA"/>
</dbReference>
<gene>
    <name evidence="2" type="ORF">GCM10023171_04350</name>
</gene>
<feature type="transmembrane region" description="Helical" evidence="1">
    <location>
        <begin position="14"/>
        <end position="34"/>
    </location>
</feature>
<proteinExistence type="predicted"/>
<comment type="caution">
    <text evidence="2">The sequence shown here is derived from an EMBL/GenBank/DDBJ whole genome shotgun (WGS) entry which is preliminary data.</text>
</comment>
<feature type="transmembrane region" description="Helical" evidence="1">
    <location>
        <begin position="171"/>
        <end position="189"/>
    </location>
</feature>
<keyword evidence="1" id="KW-0472">Membrane</keyword>
<keyword evidence="1" id="KW-1133">Transmembrane helix</keyword>
<accession>A0ABP8P1E4</accession>
<keyword evidence="1" id="KW-0812">Transmembrane</keyword>
<feature type="transmembrane region" description="Helical" evidence="1">
    <location>
        <begin position="71"/>
        <end position="89"/>
    </location>
</feature>
<evidence type="ECO:0000313" key="3">
    <source>
        <dbReference type="Proteomes" id="UP001500731"/>
    </source>
</evidence>
<dbReference type="Proteomes" id="UP001500731">
    <property type="component" value="Unassembled WGS sequence"/>
</dbReference>
<feature type="transmembrane region" description="Helical" evidence="1">
    <location>
        <begin position="40"/>
        <end position="59"/>
    </location>
</feature>
<keyword evidence="3" id="KW-1185">Reference proteome</keyword>
<organism evidence="2 3">
    <name type="scientific">Microbacterium panaciterrae</name>
    <dbReference type="NCBI Taxonomy" id="985759"/>
    <lineage>
        <taxon>Bacteria</taxon>
        <taxon>Bacillati</taxon>
        <taxon>Actinomycetota</taxon>
        <taxon>Actinomycetes</taxon>
        <taxon>Micrococcales</taxon>
        <taxon>Microbacteriaceae</taxon>
        <taxon>Microbacterium</taxon>
    </lineage>
</organism>
<feature type="transmembrane region" description="Helical" evidence="1">
    <location>
        <begin position="126"/>
        <end position="151"/>
    </location>
</feature>
<feature type="transmembrane region" description="Helical" evidence="1">
    <location>
        <begin position="95"/>
        <end position="114"/>
    </location>
</feature>
<protein>
    <submittedName>
        <fullName evidence="2">Uncharacterized protein</fullName>
    </submittedName>
</protein>
<evidence type="ECO:0000313" key="2">
    <source>
        <dbReference type="EMBL" id="GAA4479198.1"/>
    </source>
</evidence>
<name>A0ABP8P1E4_9MICO</name>